<organism evidence="1 2">
    <name type="scientific">Streptomyces shenzhenensis</name>
    <dbReference type="NCBI Taxonomy" id="943815"/>
    <lineage>
        <taxon>Bacteria</taxon>
        <taxon>Bacillati</taxon>
        <taxon>Actinomycetota</taxon>
        <taxon>Actinomycetes</taxon>
        <taxon>Kitasatosporales</taxon>
        <taxon>Streptomycetaceae</taxon>
        <taxon>Streptomyces</taxon>
    </lineage>
</organism>
<keyword evidence="2" id="KW-1185">Reference proteome</keyword>
<gene>
    <name evidence="1" type="ORF">CTZ28_31630</name>
</gene>
<dbReference type="AlphaFoldDB" id="A0A3M0I7H5"/>
<proteinExistence type="predicted"/>
<evidence type="ECO:0000313" key="2">
    <source>
        <dbReference type="Proteomes" id="UP000270471"/>
    </source>
</evidence>
<protein>
    <submittedName>
        <fullName evidence="1">Uncharacterized protein</fullName>
    </submittedName>
</protein>
<evidence type="ECO:0000313" key="1">
    <source>
        <dbReference type="EMBL" id="RMB82139.1"/>
    </source>
</evidence>
<sequence length="306" mass="31740">MDLGRTGAGRVSVLLERLVDDAGLFPPTALAPPDAVRRHRDDLAAGHPMHTHRLLVAAGRLAQVRAELRPDDRFRIGLIADGTASDDPGARLTAALATIEADPRLELALVEAPVAVFGPSPAAAVPVLLDAVHGTGVPLFLEPAAPTGIDDLLAALPRAPGRVIGAKLRCGGTGAHLFPGTDDVARFIAACVLAGVPFKATAGLHHAVRHRNPATGFTHHGYLNLLLATATACVEPAAPHRPGQDAVRAALELTDTAELADRIRALPATTAARARTLLFSYGSCSTGTPVNEAAAVLGLTRKDFTR</sequence>
<dbReference type="Proteomes" id="UP000270471">
    <property type="component" value="Unassembled WGS sequence"/>
</dbReference>
<accession>A0A3M0I7H5</accession>
<reference evidence="1 2" key="1">
    <citation type="submission" date="2017-11" db="EMBL/GenBank/DDBJ databases">
        <title>Draft genome of actinobacteria isolated from guarana (Paullinia cupana (Mart.) Ducke.</title>
        <authorList>
            <person name="Siqueira K.A."/>
            <person name="Liotti R.G."/>
            <person name="Mendes T.A.O."/>
            <person name="Soares M.A."/>
        </authorList>
    </citation>
    <scope>NUCLEOTIDE SEQUENCE [LARGE SCALE GENOMIC DNA]</scope>
    <source>
        <strain evidence="1 2">193</strain>
    </source>
</reference>
<dbReference type="EMBL" id="PENI01000025">
    <property type="protein sequence ID" value="RMB82139.1"/>
    <property type="molecule type" value="Genomic_DNA"/>
</dbReference>
<comment type="caution">
    <text evidence="1">The sequence shown here is derived from an EMBL/GenBank/DDBJ whole genome shotgun (WGS) entry which is preliminary data.</text>
</comment>
<dbReference type="OrthoDB" id="9778153at2"/>
<name>A0A3M0I7H5_9ACTN</name>